<comment type="pathway">
    <text evidence="7">Isoprenoid biosynthesis; isopentenyl diphosphate biosynthesis via DXP pathway; isopentenyl diphosphate from 1-deoxy-D-xylulose 5-phosphate: step 5/6.</text>
</comment>
<name>A0AAC9RKR6_9CLOT</name>
<protein>
    <recommendedName>
        <fullName evidence="7">4-hydroxy-3-methylbut-2-en-1-yl diphosphate synthase (flavodoxin)</fullName>
        <ecNumber evidence="7">1.17.7.3</ecNumber>
    </recommendedName>
    <alternativeName>
        <fullName evidence="7">1-hydroxy-2-methyl-2-(E)-butenyl 4-diphosphate synthase</fullName>
    </alternativeName>
</protein>
<evidence type="ECO:0000256" key="5">
    <source>
        <dbReference type="ARBA" id="ARBA00023014"/>
    </source>
</evidence>
<evidence type="ECO:0000313" key="11">
    <source>
        <dbReference type="Proteomes" id="UP000192478"/>
    </source>
</evidence>
<dbReference type="Pfam" id="PF04551">
    <property type="entry name" value="GcpE"/>
    <property type="match status" value="1"/>
</dbReference>
<dbReference type="GO" id="GO:0005506">
    <property type="term" value="F:iron ion binding"/>
    <property type="evidence" value="ECO:0007669"/>
    <property type="project" value="InterPro"/>
</dbReference>
<feature type="binding site" evidence="7">
    <location>
        <position position="263"/>
    </location>
    <ligand>
        <name>[4Fe-4S] cluster</name>
        <dbReference type="ChEBI" id="CHEBI:49883"/>
    </ligand>
</feature>
<evidence type="ECO:0000256" key="7">
    <source>
        <dbReference type="HAMAP-Rule" id="MF_00159"/>
    </source>
</evidence>
<accession>A0AAC9RKR6</accession>
<keyword evidence="3 7" id="KW-0560">Oxidoreductase</keyword>
<dbReference type="EMBL" id="CP020559">
    <property type="protein sequence ID" value="ARE87821.1"/>
    <property type="molecule type" value="Genomic_DNA"/>
</dbReference>
<dbReference type="InterPro" id="IPR004588">
    <property type="entry name" value="IspG_bac-typ"/>
</dbReference>
<dbReference type="FunFam" id="3.20.20.20:FF:000001">
    <property type="entry name" value="4-hydroxy-3-methylbut-2-en-1-yl diphosphate synthase (flavodoxin)"/>
    <property type="match status" value="1"/>
</dbReference>
<dbReference type="Proteomes" id="UP000192478">
    <property type="component" value="Chromosome"/>
</dbReference>
<dbReference type="InterPro" id="IPR011005">
    <property type="entry name" value="Dihydropteroate_synth-like_sf"/>
</dbReference>
<keyword evidence="2 7" id="KW-0479">Metal-binding</keyword>
<dbReference type="InterPro" id="IPR016425">
    <property type="entry name" value="IspG_bac"/>
</dbReference>
<dbReference type="EC" id="1.17.7.3" evidence="7"/>
<dbReference type="InterPro" id="IPR058579">
    <property type="entry name" value="IspG_C"/>
</dbReference>
<organism evidence="10 11">
    <name type="scientific">Clostridium formicaceticum</name>
    <dbReference type="NCBI Taxonomy" id="1497"/>
    <lineage>
        <taxon>Bacteria</taxon>
        <taxon>Bacillati</taxon>
        <taxon>Bacillota</taxon>
        <taxon>Clostridia</taxon>
        <taxon>Eubacteriales</taxon>
        <taxon>Clostridiaceae</taxon>
        <taxon>Clostridium</taxon>
    </lineage>
</organism>
<feature type="binding site" evidence="7">
    <location>
        <position position="298"/>
    </location>
    <ligand>
        <name>[4Fe-4S] cluster</name>
        <dbReference type="ChEBI" id="CHEBI:49883"/>
    </ligand>
</feature>
<evidence type="ECO:0000256" key="6">
    <source>
        <dbReference type="ARBA" id="ARBA00023229"/>
    </source>
</evidence>
<feature type="domain" description="IspG TIM-barrel" evidence="8">
    <location>
        <begin position="5"/>
        <end position="245"/>
    </location>
</feature>
<dbReference type="SUPFAM" id="SSF51717">
    <property type="entry name" value="Dihydropteroate synthetase-like"/>
    <property type="match status" value="1"/>
</dbReference>
<gene>
    <name evidence="7 10" type="primary">ispG</name>
    <name evidence="10" type="ORF">CLFO_22210</name>
</gene>
<dbReference type="GO" id="GO:0019288">
    <property type="term" value="P:isopentenyl diphosphate biosynthetic process, methylerythritol 4-phosphate pathway"/>
    <property type="evidence" value="ECO:0007669"/>
    <property type="project" value="UniProtKB-UniRule"/>
</dbReference>
<feature type="domain" description="IspG C-terminal" evidence="9">
    <location>
        <begin position="260"/>
        <end position="347"/>
    </location>
</feature>
<dbReference type="PIRSF" id="PIRSF004640">
    <property type="entry name" value="IspG"/>
    <property type="match status" value="1"/>
</dbReference>
<dbReference type="PANTHER" id="PTHR30454">
    <property type="entry name" value="4-HYDROXY-3-METHYLBUT-2-EN-1-YL DIPHOSPHATE SYNTHASE"/>
    <property type="match status" value="1"/>
</dbReference>
<feature type="binding site" evidence="7">
    <location>
        <position position="305"/>
    </location>
    <ligand>
        <name>[4Fe-4S] cluster</name>
        <dbReference type="ChEBI" id="CHEBI:49883"/>
    </ligand>
</feature>
<evidence type="ECO:0000256" key="1">
    <source>
        <dbReference type="ARBA" id="ARBA00022485"/>
    </source>
</evidence>
<dbReference type="GO" id="GO:0051539">
    <property type="term" value="F:4 iron, 4 sulfur cluster binding"/>
    <property type="evidence" value="ECO:0007669"/>
    <property type="project" value="UniProtKB-UniRule"/>
</dbReference>
<dbReference type="AlphaFoldDB" id="A0AAC9RKR6"/>
<keyword evidence="6 7" id="KW-0414">Isoprene biosynthesis</keyword>
<keyword evidence="1 7" id="KW-0004">4Fe-4S</keyword>
<dbReference type="HAMAP" id="MF_00159">
    <property type="entry name" value="IspG"/>
    <property type="match status" value="1"/>
</dbReference>
<comment type="cofactor">
    <cofactor evidence="7">
        <name>[4Fe-4S] cluster</name>
        <dbReference type="ChEBI" id="CHEBI:49883"/>
    </cofactor>
    <text evidence="7">Binds 1 [4Fe-4S] cluster.</text>
</comment>
<dbReference type="InterPro" id="IPR045854">
    <property type="entry name" value="NO2/SO3_Rdtase_4Fe4S_sf"/>
</dbReference>
<dbReference type="GO" id="GO:0016114">
    <property type="term" value="P:terpenoid biosynthetic process"/>
    <property type="evidence" value="ECO:0007669"/>
    <property type="project" value="InterPro"/>
</dbReference>
<keyword evidence="4 7" id="KW-0408">Iron</keyword>
<feature type="binding site" evidence="7">
    <location>
        <position position="266"/>
    </location>
    <ligand>
        <name>[4Fe-4S] cluster</name>
        <dbReference type="ChEBI" id="CHEBI:49883"/>
    </ligand>
</feature>
<evidence type="ECO:0000313" key="10">
    <source>
        <dbReference type="EMBL" id="ARE87821.1"/>
    </source>
</evidence>
<dbReference type="FunFam" id="3.30.413.10:FF:000005">
    <property type="entry name" value="4-hydroxy-3-methylbut-2-en-1-yl diphosphate synthase (flavodoxin)"/>
    <property type="match status" value="1"/>
</dbReference>
<reference evidence="10 11" key="1">
    <citation type="submission" date="2017-03" db="EMBL/GenBank/DDBJ databases">
        <title>Complete sequence of Clostridium formicaceticum DSM 92.</title>
        <authorList>
            <person name="Poehlein A."/>
            <person name="Karl M."/>
            <person name="Bengelsdorf F.R."/>
            <person name="Duerre P."/>
            <person name="Daniel R."/>
        </authorList>
    </citation>
    <scope>NUCLEOTIDE SEQUENCE [LARGE SCALE GENOMIC DNA]</scope>
    <source>
        <strain evidence="10 11">DSM 92</strain>
    </source>
</reference>
<evidence type="ECO:0000259" key="9">
    <source>
        <dbReference type="Pfam" id="PF26540"/>
    </source>
</evidence>
<dbReference type="SUPFAM" id="SSF56014">
    <property type="entry name" value="Nitrite and sulphite reductase 4Fe-4S domain-like"/>
    <property type="match status" value="1"/>
</dbReference>
<dbReference type="Pfam" id="PF26540">
    <property type="entry name" value="GcpE_C"/>
    <property type="match status" value="1"/>
</dbReference>
<dbReference type="Gene3D" id="3.20.20.20">
    <property type="entry name" value="Dihydropteroate synthase-like"/>
    <property type="match status" value="1"/>
</dbReference>
<evidence type="ECO:0000259" key="8">
    <source>
        <dbReference type="Pfam" id="PF04551"/>
    </source>
</evidence>
<dbReference type="GO" id="GO:0046429">
    <property type="term" value="F:4-hydroxy-3-methylbut-2-en-1-yl diphosphate synthase activity (ferredoxin)"/>
    <property type="evidence" value="ECO:0007669"/>
    <property type="project" value="UniProtKB-UniRule"/>
</dbReference>
<proteinExistence type="inferred from homology"/>
<evidence type="ECO:0000256" key="4">
    <source>
        <dbReference type="ARBA" id="ARBA00023004"/>
    </source>
</evidence>
<dbReference type="GO" id="GO:0141197">
    <property type="term" value="F:4-hydroxy-3-methylbut-2-enyl-diphosphate synthase activity (flavodoxin)"/>
    <property type="evidence" value="ECO:0007669"/>
    <property type="project" value="UniProtKB-EC"/>
</dbReference>
<comment type="catalytic activity">
    <reaction evidence="7">
        <text>(2E)-4-hydroxy-3-methylbut-2-enyl diphosphate + oxidized [flavodoxin] + H2O + 2 H(+) = 2-C-methyl-D-erythritol 2,4-cyclic diphosphate + reduced [flavodoxin]</text>
        <dbReference type="Rhea" id="RHEA:43604"/>
        <dbReference type="Rhea" id="RHEA-COMP:10622"/>
        <dbReference type="Rhea" id="RHEA-COMP:10623"/>
        <dbReference type="ChEBI" id="CHEBI:15377"/>
        <dbReference type="ChEBI" id="CHEBI:15378"/>
        <dbReference type="ChEBI" id="CHEBI:57618"/>
        <dbReference type="ChEBI" id="CHEBI:58210"/>
        <dbReference type="ChEBI" id="CHEBI:58483"/>
        <dbReference type="ChEBI" id="CHEBI:128753"/>
        <dbReference type="EC" id="1.17.7.3"/>
    </reaction>
</comment>
<keyword evidence="5 7" id="KW-0411">Iron-sulfur</keyword>
<dbReference type="Gene3D" id="3.30.413.10">
    <property type="entry name" value="Sulfite Reductase Hemoprotein, domain 1"/>
    <property type="match status" value="1"/>
</dbReference>
<evidence type="ECO:0000256" key="2">
    <source>
        <dbReference type="ARBA" id="ARBA00022723"/>
    </source>
</evidence>
<dbReference type="PANTHER" id="PTHR30454:SF0">
    <property type="entry name" value="4-HYDROXY-3-METHYLBUT-2-EN-1-YL DIPHOSPHATE SYNTHASE (FERREDOXIN), CHLOROPLASTIC"/>
    <property type="match status" value="1"/>
</dbReference>
<comment type="function">
    <text evidence="7">Converts 2C-methyl-D-erythritol 2,4-cyclodiphosphate (ME-2,4cPP) into 1-hydroxy-2-methyl-2-(E)-butenyl 4-diphosphate.</text>
</comment>
<dbReference type="NCBIfam" id="NF001540">
    <property type="entry name" value="PRK00366.1"/>
    <property type="match status" value="1"/>
</dbReference>
<sequence>MRRNTKEVTCGNIFIGGNHPISVQSMTTTDTRDVAATVKQIQKLQEAGCDIVRVAVPNMQAAEALKDIKLQTTIPIVADIHFDYRLALASLKQGIDGLRLNPGNIGDKNRVREVVKLAKERNVKIRIGVNAGSLEKNLLDKYGHPTAEAMVESALAHIAVLEEMNFFNIVISLKASDVHLTVDAYKKMANRVDYPLHLGITEAGTIWGGTIKSSVGIGALLLMGIGDTIRVSLTGDPVEEIKVGKEILKSLGLIKNEITLISCPTCGRCQINLIDLANEVEKKINHLKKPLKVAIMGCAVNGPGEARDADIGIAGGIESGLLFKKGEIIKKVPEKEIVKTLMDEIENM</sequence>
<dbReference type="InterPro" id="IPR058578">
    <property type="entry name" value="IspG_TIM"/>
</dbReference>
<dbReference type="NCBIfam" id="TIGR00612">
    <property type="entry name" value="ispG_gcpE"/>
    <property type="match status" value="1"/>
</dbReference>
<evidence type="ECO:0000256" key="3">
    <source>
        <dbReference type="ARBA" id="ARBA00023002"/>
    </source>
</evidence>
<comment type="similarity">
    <text evidence="7">Belongs to the IspG family.</text>
</comment>